<dbReference type="eggNOG" id="ENOG5033IIV">
    <property type="taxonomic scope" value="Bacteria"/>
</dbReference>
<dbReference type="AlphaFoldDB" id="A0A0T6LN14"/>
<evidence type="ECO:0000256" key="2">
    <source>
        <dbReference type="SAM" id="Phobius"/>
    </source>
</evidence>
<dbReference type="RefSeq" id="WP_018384182.1">
    <property type="nucleotide sequence ID" value="NZ_LLZU01000037.1"/>
</dbReference>
<feature type="compositionally biased region" description="Low complexity" evidence="1">
    <location>
        <begin position="44"/>
        <end position="58"/>
    </location>
</feature>
<dbReference type="Proteomes" id="UP000050867">
    <property type="component" value="Unassembled WGS sequence"/>
</dbReference>
<name>A0A0T6LN14_WENVI</name>
<feature type="transmembrane region" description="Helical" evidence="2">
    <location>
        <begin position="96"/>
        <end position="115"/>
    </location>
</feature>
<keyword evidence="2" id="KW-1133">Transmembrane helix</keyword>
<keyword evidence="2" id="KW-0812">Transmembrane</keyword>
<keyword evidence="4" id="KW-1185">Reference proteome</keyword>
<sequence>MTTPQQPQGGNPFAQPQGGGYGYPQGGNPYGQTQPQPQGGGYGYPQTGNPYGQPQPQGGFPGGAPQPSPYLNQGGGFPPGGPAPAPTRQRPPVRKILGFIVPIAGLLIAIGGYFIGNDTEAKSADVGDCVKVTGNEIDAKLKIVDCTSPDANFKVMDKKKPNGCDQNKYAEYQETGRGEDIALCLTPVG</sequence>
<evidence type="ECO:0000256" key="1">
    <source>
        <dbReference type="SAM" id="MobiDB-lite"/>
    </source>
</evidence>
<keyword evidence="2" id="KW-0472">Membrane</keyword>
<accession>A0A0T6LN14</accession>
<dbReference type="EMBL" id="LLZU01000037">
    <property type="protein sequence ID" value="KRV47305.1"/>
    <property type="molecule type" value="Genomic_DNA"/>
</dbReference>
<feature type="region of interest" description="Disordered" evidence="1">
    <location>
        <begin position="1"/>
        <end position="90"/>
    </location>
</feature>
<reference evidence="3 4" key="1">
    <citation type="submission" date="2015-10" db="EMBL/GenBank/DDBJ databases">
        <title>Draft genome sequence of pyrrolomycin-producing Streptomyces vitaminophilus.</title>
        <authorList>
            <person name="Graham D.E."/>
            <person name="Mahan K.M."/>
            <person name="Klingeman D.M."/>
            <person name="Hettich R.L."/>
            <person name="Parry R.J."/>
        </authorList>
    </citation>
    <scope>NUCLEOTIDE SEQUENCE [LARGE SCALE GENOMIC DNA]</scope>
    <source>
        <strain evidence="3 4">ATCC 31673</strain>
    </source>
</reference>
<protein>
    <submittedName>
        <fullName evidence="3">Uncharacterized protein</fullName>
    </submittedName>
</protein>
<proteinExistence type="predicted"/>
<evidence type="ECO:0000313" key="3">
    <source>
        <dbReference type="EMBL" id="KRV47305.1"/>
    </source>
</evidence>
<evidence type="ECO:0000313" key="4">
    <source>
        <dbReference type="Proteomes" id="UP000050867"/>
    </source>
</evidence>
<feature type="compositionally biased region" description="Gly residues" evidence="1">
    <location>
        <begin position="17"/>
        <end position="29"/>
    </location>
</feature>
<dbReference type="STRING" id="76728.AQ490_07485"/>
<gene>
    <name evidence="3" type="ORF">AQ490_07485</name>
</gene>
<organism evidence="3 4">
    <name type="scientific">Wenjunlia vitaminophila</name>
    <name type="common">Streptomyces vitaminophilus</name>
    <dbReference type="NCBI Taxonomy" id="76728"/>
    <lineage>
        <taxon>Bacteria</taxon>
        <taxon>Bacillati</taxon>
        <taxon>Actinomycetota</taxon>
        <taxon>Actinomycetes</taxon>
        <taxon>Kitasatosporales</taxon>
        <taxon>Streptomycetaceae</taxon>
        <taxon>Wenjunlia</taxon>
    </lineage>
</organism>
<dbReference type="OrthoDB" id="3298677at2"/>
<comment type="caution">
    <text evidence="3">The sequence shown here is derived from an EMBL/GenBank/DDBJ whole genome shotgun (WGS) entry which is preliminary data.</text>
</comment>